<gene>
    <name evidence="2" type="ORF">QJS04_geneDACA020248</name>
</gene>
<keyword evidence="1" id="KW-0812">Transmembrane</keyword>
<evidence type="ECO:0000313" key="3">
    <source>
        <dbReference type="Proteomes" id="UP001179952"/>
    </source>
</evidence>
<protein>
    <submittedName>
        <fullName evidence="2">Uncharacterized protein</fullName>
    </submittedName>
</protein>
<reference evidence="2" key="1">
    <citation type="journal article" date="2023" name="Nat. Commun.">
        <title>Diploid and tetraploid genomes of Acorus and the evolution of monocots.</title>
        <authorList>
            <person name="Ma L."/>
            <person name="Liu K.W."/>
            <person name="Li Z."/>
            <person name="Hsiao Y.Y."/>
            <person name="Qi Y."/>
            <person name="Fu T."/>
            <person name="Tang G.D."/>
            <person name="Zhang D."/>
            <person name="Sun W.H."/>
            <person name="Liu D.K."/>
            <person name="Li Y."/>
            <person name="Chen G.Z."/>
            <person name="Liu X.D."/>
            <person name="Liao X.Y."/>
            <person name="Jiang Y.T."/>
            <person name="Yu X."/>
            <person name="Hao Y."/>
            <person name="Huang J."/>
            <person name="Zhao X.W."/>
            <person name="Ke S."/>
            <person name="Chen Y.Y."/>
            <person name="Wu W.L."/>
            <person name="Hsu J.L."/>
            <person name="Lin Y.F."/>
            <person name="Huang M.D."/>
            <person name="Li C.Y."/>
            <person name="Huang L."/>
            <person name="Wang Z.W."/>
            <person name="Zhao X."/>
            <person name="Zhong W.Y."/>
            <person name="Peng D.H."/>
            <person name="Ahmad S."/>
            <person name="Lan S."/>
            <person name="Zhang J.S."/>
            <person name="Tsai W.C."/>
            <person name="Van de Peer Y."/>
            <person name="Liu Z.J."/>
        </authorList>
    </citation>
    <scope>NUCLEOTIDE SEQUENCE</scope>
    <source>
        <strain evidence="2">SCP</strain>
    </source>
</reference>
<keyword evidence="3" id="KW-1185">Reference proteome</keyword>
<organism evidence="2 3">
    <name type="scientific">Acorus gramineus</name>
    <name type="common">Dwarf sweet flag</name>
    <dbReference type="NCBI Taxonomy" id="55184"/>
    <lineage>
        <taxon>Eukaryota</taxon>
        <taxon>Viridiplantae</taxon>
        <taxon>Streptophyta</taxon>
        <taxon>Embryophyta</taxon>
        <taxon>Tracheophyta</taxon>
        <taxon>Spermatophyta</taxon>
        <taxon>Magnoliopsida</taxon>
        <taxon>Liliopsida</taxon>
        <taxon>Acoraceae</taxon>
        <taxon>Acorus</taxon>
    </lineage>
</organism>
<evidence type="ECO:0000256" key="1">
    <source>
        <dbReference type="SAM" id="Phobius"/>
    </source>
</evidence>
<keyword evidence="1" id="KW-0472">Membrane</keyword>
<reference evidence="2" key="2">
    <citation type="submission" date="2023-06" db="EMBL/GenBank/DDBJ databases">
        <authorList>
            <person name="Ma L."/>
            <person name="Liu K.-W."/>
            <person name="Li Z."/>
            <person name="Hsiao Y.-Y."/>
            <person name="Qi Y."/>
            <person name="Fu T."/>
            <person name="Tang G."/>
            <person name="Zhang D."/>
            <person name="Sun W.-H."/>
            <person name="Liu D.-K."/>
            <person name="Li Y."/>
            <person name="Chen G.-Z."/>
            <person name="Liu X.-D."/>
            <person name="Liao X.-Y."/>
            <person name="Jiang Y.-T."/>
            <person name="Yu X."/>
            <person name="Hao Y."/>
            <person name="Huang J."/>
            <person name="Zhao X.-W."/>
            <person name="Ke S."/>
            <person name="Chen Y.-Y."/>
            <person name="Wu W.-L."/>
            <person name="Hsu J.-L."/>
            <person name="Lin Y.-F."/>
            <person name="Huang M.-D."/>
            <person name="Li C.-Y."/>
            <person name="Huang L."/>
            <person name="Wang Z.-W."/>
            <person name="Zhao X."/>
            <person name="Zhong W.-Y."/>
            <person name="Peng D.-H."/>
            <person name="Ahmad S."/>
            <person name="Lan S."/>
            <person name="Zhang J.-S."/>
            <person name="Tsai W.-C."/>
            <person name="Van De Peer Y."/>
            <person name="Liu Z.-J."/>
        </authorList>
    </citation>
    <scope>NUCLEOTIDE SEQUENCE</scope>
    <source>
        <strain evidence="2">SCP</strain>
        <tissue evidence="2">Leaves</tissue>
    </source>
</reference>
<proteinExistence type="predicted"/>
<evidence type="ECO:0000313" key="2">
    <source>
        <dbReference type="EMBL" id="KAK1258929.1"/>
    </source>
</evidence>
<name>A0AAV9A490_ACOGR</name>
<sequence length="71" mass="8483">MFQFARLSLACPWIQQQFVLDYMCYIITYVVYYTCDSYVLVYIKGLNPKRNTMILILSLSYCNMVSDFRNP</sequence>
<dbReference type="Proteomes" id="UP001179952">
    <property type="component" value="Unassembled WGS sequence"/>
</dbReference>
<accession>A0AAV9A490</accession>
<dbReference type="EMBL" id="JAUJYN010000013">
    <property type="protein sequence ID" value="KAK1258929.1"/>
    <property type="molecule type" value="Genomic_DNA"/>
</dbReference>
<feature type="transmembrane region" description="Helical" evidence="1">
    <location>
        <begin position="20"/>
        <end position="43"/>
    </location>
</feature>
<comment type="caution">
    <text evidence="2">The sequence shown here is derived from an EMBL/GenBank/DDBJ whole genome shotgun (WGS) entry which is preliminary data.</text>
</comment>
<dbReference type="AlphaFoldDB" id="A0AAV9A490"/>
<keyword evidence="1" id="KW-1133">Transmembrane helix</keyword>